<sequence length="33" mass="3687">GHIEDKKVKKAIENIKDGCLYLKFLGSYPHGGQ</sequence>
<dbReference type="Gene3D" id="3.30.70.260">
    <property type="match status" value="1"/>
</dbReference>
<evidence type="ECO:0008006" key="3">
    <source>
        <dbReference type="Google" id="ProtNLM"/>
    </source>
</evidence>
<accession>A0A6V8NPK6</accession>
<reference evidence="1 2" key="1">
    <citation type="journal article" date="2020" name="Front. Microbiol.">
        <title>Single-cell genomics of novel Actinobacteria with the Wood-Ljungdahl pathway discovered in a serpentinizing system.</title>
        <authorList>
            <person name="Merino N."/>
            <person name="Kawai M."/>
            <person name="Boyd E.S."/>
            <person name="Colman D.R."/>
            <person name="McGlynn S.E."/>
            <person name="Nealson K.H."/>
            <person name="Kurokawa K."/>
            <person name="Hongoh Y."/>
        </authorList>
    </citation>
    <scope>NUCLEOTIDE SEQUENCE [LARGE SCALE GENOMIC DNA]</scope>
    <source>
        <strain evidence="1 2">S06</strain>
    </source>
</reference>
<organism evidence="1 2">
    <name type="scientific">Candidatus Hakubella thermalkaliphila</name>
    <dbReference type="NCBI Taxonomy" id="2754717"/>
    <lineage>
        <taxon>Bacteria</taxon>
        <taxon>Bacillati</taxon>
        <taxon>Actinomycetota</taxon>
        <taxon>Actinomycetota incertae sedis</taxon>
        <taxon>Candidatus Hakubellales</taxon>
        <taxon>Candidatus Hakubellaceae</taxon>
        <taxon>Candidatus Hakubella</taxon>
    </lineage>
</organism>
<protein>
    <recommendedName>
        <fullName evidence="3">Prephenate dehydratase</fullName>
    </recommendedName>
</protein>
<evidence type="ECO:0000313" key="1">
    <source>
        <dbReference type="EMBL" id="GFP22215.1"/>
    </source>
</evidence>
<gene>
    <name evidence="1" type="ORF">HKBW3S06_01442</name>
</gene>
<dbReference type="AlphaFoldDB" id="A0A6V8NPK6"/>
<dbReference type="Proteomes" id="UP000580051">
    <property type="component" value="Unassembled WGS sequence"/>
</dbReference>
<evidence type="ECO:0000313" key="2">
    <source>
        <dbReference type="Proteomes" id="UP000580051"/>
    </source>
</evidence>
<comment type="caution">
    <text evidence="1">The sequence shown here is derived from an EMBL/GenBank/DDBJ whole genome shotgun (WGS) entry which is preliminary data.</text>
</comment>
<name>A0A6V8NPK6_9ACTN</name>
<proteinExistence type="predicted"/>
<feature type="non-terminal residue" evidence="1">
    <location>
        <position position="1"/>
    </location>
</feature>
<dbReference type="EMBL" id="BLRV01000268">
    <property type="protein sequence ID" value="GFP22215.1"/>
    <property type="molecule type" value="Genomic_DNA"/>
</dbReference>